<dbReference type="Proteomes" id="UP000785679">
    <property type="component" value="Unassembled WGS sequence"/>
</dbReference>
<dbReference type="InterPro" id="IPR003409">
    <property type="entry name" value="MORN"/>
</dbReference>
<dbReference type="AlphaFoldDB" id="A0A8J8NTT7"/>
<reference evidence="2" key="1">
    <citation type="submission" date="2019-06" db="EMBL/GenBank/DDBJ databases">
        <authorList>
            <person name="Zheng W."/>
        </authorList>
    </citation>
    <scope>NUCLEOTIDE SEQUENCE</scope>
    <source>
        <strain evidence="2">QDHG01</strain>
    </source>
</reference>
<accession>A0A8J8NTT7</accession>
<dbReference type="EMBL" id="RRYP01007300">
    <property type="protein sequence ID" value="TNV80594.1"/>
    <property type="molecule type" value="Genomic_DNA"/>
</dbReference>
<keyword evidence="1" id="KW-0677">Repeat</keyword>
<gene>
    <name evidence="2" type="ORF">FGO68_gene10335</name>
</gene>
<name>A0A8J8NTT7_HALGN</name>
<dbReference type="SMART" id="SM00698">
    <property type="entry name" value="MORN"/>
    <property type="match status" value="2"/>
</dbReference>
<evidence type="ECO:0000256" key="1">
    <source>
        <dbReference type="ARBA" id="ARBA00022737"/>
    </source>
</evidence>
<evidence type="ECO:0008006" key="4">
    <source>
        <dbReference type="Google" id="ProtNLM"/>
    </source>
</evidence>
<keyword evidence="3" id="KW-1185">Reference proteome</keyword>
<dbReference type="OrthoDB" id="270720at2759"/>
<comment type="caution">
    <text evidence="2">The sequence shown here is derived from an EMBL/GenBank/DDBJ whole genome shotgun (WGS) entry which is preliminary data.</text>
</comment>
<dbReference type="PANTHER" id="PTHR23084:SF263">
    <property type="entry name" value="MORN REPEAT-CONTAINING PROTEIN 1"/>
    <property type="match status" value="1"/>
</dbReference>
<organism evidence="2 3">
    <name type="scientific">Halteria grandinella</name>
    <dbReference type="NCBI Taxonomy" id="5974"/>
    <lineage>
        <taxon>Eukaryota</taxon>
        <taxon>Sar</taxon>
        <taxon>Alveolata</taxon>
        <taxon>Ciliophora</taxon>
        <taxon>Intramacronucleata</taxon>
        <taxon>Spirotrichea</taxon>
        <taxon>Stichotrichia</taxon>
        <taxon>Sporadotrichida</taxon>
        <taxon>Halteriidae</taxon>
        <taxon>Halteria</taxon>
    </lineage>
</organism>
<dbReference type="SUPFAM" id="SSF82185">
    <property type="entry name" value="Histone H3 K4-specific methyltransferase SET7/9 N-terminal domain"/>
    <property type="match status" value="1"/>
</dbReference>
<proteinExistence type="predicted"/>
<evidence type="ECO:0000313" key="2">
    <source>
        <dbReference type="EMBL" id="TNV80594.1"/>
    </source>
</evidence>
<evidence type="ECO:0000313" key="3">
    <source>
        <dbReference type="Proteomes" id="UP000785679"/>
    </source>
</evidence>
<sequence length="194" mass="22827">MFIRQKGWKNSIEYLNTKADIYRVIKLTKFDGGHHLKEGLYYGQLLDGKRDGYGIVYCTHQCNEPYLYECEWKQGIPINQGRYIRIFQDQWWKYEGTINETYTLTGYGSELVENGYQYQGEWKQGNQHGQGKALYLDGQSYDGGWEFGSWHGEGRYTKQFGLYQTGQWNENKAVGIHKLFTKEGLLIKREDHGF</sequence>
<dbReference type="Pfam" id="PF02493">
    <property type="entry name" value="MORN"/>
    <property type="match status" value="3"/>
</dbReference>
<dbReference type="PANTHER" id="PTHR23084">
    <property type="entry name" value="PHOSPHATIDYLINOSITOL-4-PHOSPHATE 5-KINASE RELATED"/>
    <property type="match status" value="1"/>
</dbReference>
<dbReference type="Gene3D" id="2.20.110.10">
    <property type="entry name" value="Histone H3 K4-specific methyltransferase SET7/9 N-terminal domain"/>
    <property type="match status" value="1"/>
</dbReference>
<protein>
    <recommendedName>
        <fullName evidence="4">MORN repeat protein</fullName>
    </recommendedName>
</protein>